<evidence type="ECO:0000256" key="1">
    <source>
        <dbReference type="ARBA" id="ARBA00001311"/>
    </source>
</evidence>
<evidence type="ECO:0000256" key="3">
    <source>
        <dbReference type="ARBA" id="ARBA00012922"/>
    </source>
</evidence>
<reference evidence="8 9" key="1">
    <citation type="submission" date="2022-09" db="EMBL/GenBank/DDBJ databases">
        <authorList>
            <person name="Palmer J.M."/>
        </authorList>
    </citation>
    <scope>NUCLEOTIDE SEQUENCE [LARGE SCALE GENOMIC DNA]</scope>
    <source>
        <strain evidence="8 9">DSM 7382</strain>
    </source>
</reference>
<protein>
    <recommendedName>
        <fullName evidence="3">amidase</fullName>
        <ecNumber evidence="3">3.5.1.4</ecNumber>
    </recommendedName>
</protein>
<dbReference type="PIRSF" id="PIRSF001221">
    <property type="entry name" value="Amidase_fungi"/>
    <property type="match status" value="1"/>
</dbReference>
<dbReference type="EC" id="3.5.1.4" evidence="3"/>
<proteinExistence type="inferred from homology"/>
<dbReference type="InterPro" id="IPR020556">
    <property type="entry name" value="Amidase_CS"/>
</dbReference>
<comment type="similarity">
    <text evidence="2">Belongs to the amidase family.</text>
</comment>
<keyword evidence="4" id="KW-0378">Hydrolase</keyword>
<gene>
    <name evidence="8" type="ORF">QCA50_018179</name>
</gene>
<dbReference type="PROSITE" id="PS00571">
    <property type="entry name" value="AMIDASES"/>
    <property type="match status" value="1"/>
</dbReference>
<evidence type="ECO:0000256" key="6">
    <source>
        <dbReference type="PIRSR" id="PIRSR001221-2"/>
    </source>
</evidence>
<dbReference type="InterPro" id="IPR036928">
    <property type="entry name" value="AS_sf"/>
</dbReference>
<dbReference type="Proteomes" id="UP001385951">
    <property type="component" value="Unassembled WGS sequence"/>
</dbReference>
<comment type="catalytic activity">
    <reaction evidence="1">
        <text>a monocarboxylic acid amide + H2O = a monocarboxylate + NH4(+)</text>
        <dbReference type="Rhea" id="RHEA:12020"/>
        <dbReference type="ChEBI" id="CHEBI:15377"/>
        <dbReference type="ChEBI" id="CHEBI:28938"/>
        <dbReference type="ChEBI" id="CHEBI:35757"/>
        <dbReference type="ChEBI" id="CHEBI:83628"/>
        <dbReference type="EC" id="3.5.1.4"/>
    </reaction>
</comment>
<evidence type="ECO:0000256" key="5">
    <source>
        <dbReference type="PIRSR" id="PIRSR001221-1"/>
    </source>
</evidence>
<evidence type="ECO:0000256" key="4">
    <source>
        <dbReference type="ARBA" id="ARBA00022801"/>
    </source>
</evidence>
<dbReference type="InterPro" id="IPR023631">
    <property type="entry name" value="Amidase_dom"/>
</dbReference>
<evidence type="ECO:0000256" key="2">
    <source>
        <dbReference type="ARBA" id="ARBA00009199"/>
    </source>
</evidence>
<dbReference type="Gene3D" id="3.90.1300.10">
    <property type="entry name" value="Amidase signature (AS) domain"/>
    <property type="match status" value="1"/>
</dbReference>
<dbReference type="GO" id="GO:0004040">
    <property type="term" value="F:amidase activity"/>
    <property type="evidence" value="ECO:0007669"/>
    <property type="project" value="UniProtKB-EC"/>
</dbReference>
<evidence type="ECO:0000313" key="9">
    <source>
        <dbReference type="Proteomes" id="UP001385951"/>
    </source>
</evidence>
<feature type="binding site" evidence="6">
    <location>
        <position position="232"/>
    </location>
    <ligand>
        <name>substrate</name>
    </ligand>
</feature>
<dbReference type="PANTHER" id="PTHR46072:SF4">
    <property type="entry name" value="AMIDASE C550.07-RELATED"/>
    <property type="match status" value="1"/>
</dbReference>
<keyword evidence="9" id="KW-1185">Reference proteome</keyword>
<feature type="binding site" evidence="6">
    <location>
        <position position="206"/>
    </location>
    <ligand>
        <name>substrate</name>
    </ligand>
</feature>
<feature type="active site" description="Acyl-ester intermediate" evidence="5">
    <location>
        <position position="256"/>
    </location>
</feature>
<feature type="binding site" evidence="6">
    <location>
        <begin position="253"/>
        <end position="256"/>
    </location>
    <ligand>
        <name>substrate</name>
    </ligand>
</feature>
<feature type="domain" description="Amidase" evidence="7">
    <location>
        <begin position="101"/>
        <end position="554"/>
    </location>
</feature>
<sequence length="573" mass="63533">MSISHTSFLTLENFEGFENAEKYASFVPKLEAYRKKLEDAILPEYSIELPGDIDELKTKQFNPLKYIYEKNLLSEAEFKITDTPAFELVPKLAKGELTAVEVFKAFAKRATIAHQFTNCAMEIFNDEGLERAKYLDEYLAKEKKPIGPLHGLPISLKEHMHYKGKATHAGYVSLIDNITPKHGNTTQILENLGAVFYIRTNEPQTLMHLCSNNNVVGAARNPHNLGLSPGGSSSGEGSIVGFGGSPIGIGSDIGGSIRGPAAFSGCIGLRPTSKRVSLAGGVSSGAGQESVPAVQGPMTRSVDDIDFWMNIYINQGKPWETDCNVIPLPWRKVDVPKVDSLTIAIMYDDGLVKPTPPIQRGLKETADKLSKAGAKVVEFKPIKTKLAYDTVHKMYCCDGNDAQKTLLAESGEPLTKLTQWNLNFGDGGRPFSITENRQLNIIRDTLKQEYTDFLNENKIDFIISPAYNNVAPRPEEIYNWSYTSLFNILDLPTLAFQTGLFQDPKVDKWDDSHSTYEFRSDLEKLELDNYIPENFTGAPIGLQLSGRRYFDEEVVAAGKSITKALGADLYKVY</sequence>
<dbReference type="SUPFAM" id="SSF75304">
    <property type="entry name" value="Amidase signature (AS) enzymes"/>
    <property type="match status" value="1"/>
</dbReference>
<accession>A0AAW0FIT5</accession>
<comment type="caution">
    <text evidence="8">The sequence shown here is derived from an EMBL/GenBank/DDBJ whole genome shotgun (WGS) entry which is preliminary data.</text>
</comment>
<feature type="active site" description="Charge relay system" evidence="5">
    <location>
        <position position="232"/>
    </location>
</feature>
<dbReference type="Pfam" id="PF01425">
    <property type="entry name" value="Amidase"/>
    <property type="match status" value="1"/>
</dbReference>
<dbReference type="EMBL" id="JASBNA010000066">
    <property type="protein sequence ID" value="KAK7678874.1"/>
    <property type="molecule type" value="Genomic_DNA"/>
</dbReference>
<organism evidence="8 9">
    <name type="scientific">Cerrena zonata</name>
    <dbReference type="NCBI Taxonomy" id="2478898"/>
    <lineage>
        <taxon>Eukaryota</taxon>
        <taxon>Fungi</taxon>
        <taxon>Dikarya</taxon>
        <taxon>Basidiomycota</taxon>
        <taxon>Agaricomycotina</taxon>
        <taxon>Agaricomycetes</taxon>
        <taxon>Polyporales</taxon>
        <taxon>Cerrenaceae</taxon>
        <taxon>Cerrena</taxon>
    </lineage>
</organism>
<evidence type="ECO:0000313" key="8">
    <source>
        <dbReference type="EMBL" id="KAK7678874.1"/>
    </source>
</evidence>
<dbReference type="PANTHER" id="PTHR46072">
    <property type="entry name" value="AMIDASE-RELATED-RELATED"/>
    <property type="match status" value="1"/>
</dbReference>
<name>A0AAW0FIT5_9APHY</name>
<feature type="active site" description="Charge relay system" evidence="5">
    <location>
        <position position="157"/>
    </location>
</feature>
<dbReference type="AlphaFoldDB" id="A0AAW0FIT5"/>
<evidence type="ECO:0000259" key="7">
    <source>
        <dbReference type="Pfam" id="PF01425"/>
    </source>
</evidence>